<dbReference type="InterPro" id="IPR008914">
    <property type="entry name" value="PEBP"/>
</dbReference>
<dbReference type="InterPro" id="IPR001858">
    <property type="entry name" value="Phosphatidylethanolamine-bd_CS"/>
</dbReference>
<evidence type="ECO:0000313" key="5">
    <source>
        <dbReference type="Proteomes" id="UP000527355"/>
    </source>
</evidence>
<evidence type="ECO:0000313" key="4">
    <source>
        <dbReference type="EMBL" id="KAF6349657.1"/>
    </source>
</evidence>
<dbReference type="Proteomes" id="UP000527355">
    <property type="component" value="Unassembled WGS sequence"/>
</dbReference>
<reference evidence="4 5" key="1">
    <citation type="journal article" date="2020" name="Nature">
        <title>Six reference-quality genomes reveal evolution of bat adaptations.</title>
        <authorList>
            <person name="Jebb D."/>
            <person name="Huang Z."/>
            <person name="Pippel M."/>
            <person name="Hughes G.M."/>
            <person name="Lavrichenko K."/>
            <person name="Devanna P."/>
            <person name="Winkler S."/>
            <person name="Jermiin L.S."/>
            <person name="Skirmuntt E.C."/>
            <person name="Katzourakis A."/>
            <person name="Burkitt-Gray L."/>
            <person name="Ray D.A."/>
            <person name="Sullivan K.A.M."/>
            <person name="Roscito J.G."/>
            <person name="Kirilenko B.M."/>
            <person name="Davalos L.M."/>
            <person name="Corthals A.P."/>
            <person name="Power M.L."/>
            <person name="Jones G."/>
            <person name="Ransome R.D."/>
            <person name="Dechmann D.K.N."/>
            <person name="Locatelli A.G."/>
            <person name="Puechmaille S.J."/>
            <person name="Fedrigo O."/>
            <person name="Jarvis E.D."/>
            <person name="Hiller M."/>
            <person name="Vernes S.C."/>
            <person name="Myers E.W."/>
            <person name="Teeling E.C."/>
        </authorList>
    </citation>
    <scope>NUCLEOTIDE SEQUENCE [LARGE SCALE GENOMIC DNA]</scope>
    <source>
        <strain evidence="4">MMyoMyo1</strain>
        <tissue evidence="4">Flight muscle</tissue>
    </source>
</reference>
<feature type="region of interest" description="Disordered" evidence="2">
    <location>
        <begin position="191"/>
        <end position="216"/>
    </location>
</feature>
<comment type="similarity">
    <text evidence="1">Belongs to the phosphatidylethanolamine-binding protein family.</text>
</comment>
<comment type="caution">
    <text evidence="4">The sequence shown here is derived from an EMBL/GenBank/DDBJ whole genome shotgun (WGS) entry which is preliminary data.</text>
</comment>
<dbReference type="PANTHER" id="PTHR11362:SF82">
    <property type="entry name" value="PHOSPHATIDYLETHANOLAMINE-BINDING PROTEIN 4"/>
    <property type="match status" value="1"/>
</dbReference>
<sequence length="233" mass="25849">MRLAMAALFVGLAMVVTGFQGKEELCAPKAVNATDTDFCKGLEVFYPEVGEVSCMVVPSCNSYRQKITLWPPPTVKFPKASESATYMLIMVDPDAPSRSSPQARFWRHWLVTDIKGADMKKGEIKGQELSPYQPPTPPPQSGFHRYQFSVYLQNGKAISLLPEESAGLGFWDMDKFLSRFQLTEPEASTQFMTQNHKDSPDADVPVRGSSKPKDQLKTSGLALPVCVHIAHHL</sequence>
<dbReference type="PANTHER" id="PTHR11362">
    <property type="entry name" value="PHOSPHATIDYLETHANOLAMINE-BINDING PROTEIN"/>
    <property type="match status" value="1"/>
</dbReference>
<keyword evidence="5" id="KW-1185">Reference proteome</keyword>
<dbReference type="SUPFAM" id="SSF49777">
    <property type="entry name" value="PEBP-like"/>
    <property type="match status" value="1"/>
</dbReference>
<evidence type="ECO:0000256" key="3">
    <source>
        <dbReference type="SAM" id="SignalP"/>
    </source>
</evidence>
<dbReference type="Gene3D" id="3.90.280.10">
    <property type="entry name" value="PEBP-like"/>
    <property type="match status" value="1"/>
</dbReference>
<evidence type="ECO:0000256" key="2">
    <source>
        <dbReference type="SAM" id="MobiDB-lite"/>
    </source>
</evidence>
<feature type="chain" id="PRO_5029848020" evidence="3">
    <location>
        <begin position="19"/>
        <end position="233"/>
    </location>
</feature>
<gene>
    <name evidence="4" type="ORF">mMyoMyo1_014996</name>
</gene>
<dbReference type="InterPro" id="IPR036610">
    <property type="entry name" value="PEBP-like_sf"/>
</dbReference>
<protein>
    <submittedName>
        <fullName evidence="4">Phosphatidylethanolamine binding protein 4</fullName>
    </submittedName>
</protein>
<dbReference type="EMBL" id="JABWUV010000006">
    <property type="protein sequence ID" value="KAF6349657.1"/>
    <property type="molecule type" value="Genomic_DNA"/>
</dbReference>
<proteinExistence type="inferred from homology"/>
<dbReference type="Pfam" id="PF01161">
    <property type="entry name" value="PBP"/>
    <property type="match status" value="1"/>
</dbReference>
<dbReference type="OrthoDB" id="2506647at2759"/>
<organism evidence="4 5">
    <name type="scientific">Myotis myotis</name>
    <name type="common">Greater mouse-eared bat</name>
    <name type="synonym">Vespertilio myotis</name>
    <dbReference type="NCBI Taxonomy" id="51298"/>
    <lineage>
        <taxon>Eukaryota</taxon>
        <taxon>Metazoa</taxon>
        <taxon>Chordata</taxon>
        <taxon>Craniata</taxon>
        <taxon>Vertebrata</taxon>
        <taxon>Euteleostomi</taxon>
        <taxon>Mammalia</taxon>
        <taxon>Eutheria</taxon>
        <taxon>Laurasiatheria</taxon>
        <taxon>Chiroptera</taxon>
        <taxon>Yangochiroptera</taxon>
        <taxon>Vespertilionidae</taxon>
        <taxon>Myotis</taxon>
    </lineage>
</organism>
<accession>A0A7J7XIV6</accession>
<feature type="signal peptide" evidence="3">
    <location>
        <begin position="1"/>
        <end position="18"/>
    </location>
</feature>
<dbReference type="CDD" id="cd00866">
    <property type="entry name" value="PEBP_euk"/>
    <property type="match status" value="1"/>
</dbReference>
<keyword evidence="3" id="KW-0732">Signal</keyword>
<dbReference type="AlphaFoldDB" id="A0A7J7XIV6"/>
<evidence type="ECO:0000256" key="1">
    <source>
        <dbReference type="ARBA" id="ARBA00007091"/>
    </source>
</evidence>
<dbReference type="PROSITE" id="PS01220">
    <property type="entry name" value="PBP"/>
    <property type="match status" value="1"/>
</dbReference>
<dbReference type="InterPro" id="IPR035810">
    <property type="entry name" value="PEBP_euk"/>
</dbReference>
<dbReference type="VEuPathDB" id="HostDB:GeneID_118657593"/>
<name>A0A7J7XIV6_MYOMY</name>